<protein>
    <submittedName>
        <fullName evidence="1">Uncharacterized protein</fullName>
    </submittedName>
</protein>
<keyword evidence="2" id="KW-1185">Reference proteome</keyword>
<gene>
    <name evidence="1" type="ORF">EVAR_64893_1</name>
</gene>
<dbReference type="EMBL" id="BGZK01002168">
    <property type="protein sequence ID" value="GBP91412.1"/>
    <property type="molecule type" value="Genomic_DNA"/>
</dbReference>
<proteinExistence type="predicted"/>
<accession>A0A4C1ZVC7</accession>
<dbReference type="Proteomes" id="UP000299102">
    <property type="component" value="Unassembled WGS sequence"/>
</dbReference>
<comment type="caution">
    <text evidence="1">The sequence shown here is derived from an EMBL/GenBank/DDBJ whole genome shotgun (WGS) entry which is preliminary data.</text>
</comment>
<reference evidence="1 2" key="1">
    <citation type="journal article" date="2019" name="Commun. Biol.">
        <title>The bagworm genome reveals a unique fibroin gene that provides high tensile strength.</title>
        <authorList>
            <person name="Kono N."/>
            <person name="Nakamura H."/>
            <person name="Ohtoshi R."/>
            <person name="Tomita M."/>
            <person name="Numata K."/>
            <person name="Arakawa K."/>
        </authorList>
    </citation>
    <scope>NUCLEOTIDE SEQUENCE [LARGE SCALE GENOMIC DNA]</scope>
</reference>
<evidence type="ECO:0000313" key="1">
    <source>
        <dbReference type="EMBL" id="GBP91412.1"/>
    </source>
</evidence>
<evidence type="ECO:0000313" key="2">
    <source>
        <dbReference type="Proteomes" id="UP000299102"/>
    </source>
</evidence>
<sequence length="211" mass="23548">MIDGTGGLLIFCRLRFCVYCEVQKVLRHHLLQFSVNPIRSPLLLQWPSINYDTRLGGGGQRNGTMRDKEQVKSFVASNPKYQNEKRRYIGEQLTIVVREQPRPTRVSKALSASAGNEIPNAKGSGWGRGRGVWATGTLTGRNSGSCHFTSVSYGNVVFDQSSRSIFMLQPNSPQYGSTARLRGERGRCGRLTERLPAARDGRRRLGTTIFN</sequence>
<name>A0A4C1ZVC7_EUMVA</name>
<organism evidence="1 2">
    <name type="scientific">Eumeta variegata</name>
    <name type="common">Bagworm moth</name>
    <name type="synonym">Eumeta japonica</name>
    <dbReference type="NCBI Taxonomy" id="151549"/>
    <lineage>
        <taxon>Eukaryota</taxon>
        <taxon>Metazoa</taxon>
        <taxon>Ecdysozoa</taxon>
        <taxon>Arthropoda</taxon>
        <taxon>Hexapoda</taxon>
        <taxon>Insecta</taxon>
        <taxon>Pterygota</taxon>
        <taxon>Neoptera</taxon>
        <taxon>Endopterygota</taxon>
        <taxon>Lepidoptera</taxon>
        <taxon>Glossata</taxon>
        <taxon>Ditrysia</taxon>
        <taxon>Tineoidea</taxon>
        <taxon>Psychidae</taxon>
        <taxon>Oiketicinae</taxon>
        <taxon>Eumeta</taxon>
    </lineage>
</organism>
<dbReference type="AlphaFoldDB" id="A0A4C1ZVC7"/>